<evidence type="ECO:0000313" key="3">
    <source>
        <dbReference type="Proteomes" id="UP000241167"/>
    </source>
</evidence>
<dbReference type="RefSeq" id="WP_106515114.1">
    <property type="nucleotide sequence ID" value="NZ_PXYI01000008.1"/>
</dbReference>
<gene>
    <name evidence="2" type="ORF">C7I55_21650</name>
</gene>
<evidence type="ECO:0000259" key="1">
    <source>
        <dbReference type="Pfam" id="PF20248"/>
    </source>
</evidence>
<dbReference type="AlphaFoldDB" id="A0A2P7QIA4"/>
<comment type="caution">
    <text evidence="2">The sequence shown here is derived from an EMBL/GenBank/DDBJ whole genome shotgun (WGS) entry which is preliminary data.</text>
</comment>
<organism evidence="2 3">
    <name type="scientific">Allosphingosinicella deserti</name>
    <dbReference type="NCBI Taxonomy" id="2116704"/>
    <lineage>
        <taxon>Bacteria</taxon>
        <taxon>Pseudomonadati</taxon>
        <taxon>Pseudomonadota</taxon>
        <taxon>Alphaproteobacteria</taxon>
        <taxon>Sphingomonadales</taxon>
        <taxon>Sphingomonadaceae</taxon>
        <taxon>Allosphingosinicella</taxon>
    </lineage>
</organism>
<protein>
    <recommendedName>
        <fullName evidence="1">DUF6603 domain-containing protein</fullName>
    </recommendedName>
</protein>
<dbReference type="OrthoDB" id="535891at2"/>
<name>A0A2P7QIA4_9SPHN</name>
<sequence>MEANFQKALLQEIARLFEPLAKAARSPGYRESLFAELGWNLAALPDIEQDLLQKLAVFEQAYRTLFDVIAHPPETLPELKAVFARLKPVIAAAKSLKGAFDAVKPVAPYLDDLLEELLHKLLLLYLAQRPALYKAARLLTLIETAAQFQPSEQIRNGDGEIIIAPHQPTRVRADRLGALFRDPIGVLSAYYRTDHLETVEDAGTASDLLLPAVASLLDEFGVTSVYGVAPGTEISLGSADPSLIRRMLTLTARKLLDEAGAELGASLLLLSKAEGGPALAVVPQGVASLATELPGWSLDLKAAGDAGAFIIGSEGVAFSDDGTKLGVTAKLLKTSEDEDKALRIGSATGTRLEVGQLSVSAGFAVGTGEDVELLLAADAGTATFVLCAGDGDGFLQTVLPDEIRIPFALGAEWSRSRGLRLKGGAGLELALTVKRSLGGVLDIDTLNFGMRADATDGLLFRASLSATVHIGPVAATVEQIGVEARLTPTAKGEAGALGPMDFEIGFKPPSGVGLTIAAGPVTGGGYLFFDPDNAHYAGALQLELGGKIALGAVGLLTTRMPDGGKGFSLFVLISAEFPPMQLGYGFTLNGVGGLIGVNRTANADVLRAGIRTGALGSILFPKDPAKNAAQIISNLNAAFPAAKDRVLIGPMAKLGWGTPQILSLDLGLILDVPSPVRLMLLGRLRAILPSEDKPLVRLQMDALGVLDFDKQQVSLDATLYDSKLLEFALTGDMALRAGWGSEPHFLLAVGGFNPRYRPPAAFPRLNRVALSLEKGSSLKLRLETYLALTSNTAQFGARVDLQVQAAGFTVDAYLYFDALFQFAPFAFVVDIGAMAALKYKGRNLVGVKFDMSLSGPTPWHARGKASIEILFFDVTVEFDHVFGRRETPQTPPVSHIRRLLLEALSDPRSWSAVAAGHPLVRLRDPGPGEVALLLHPLGSLSVSQRVAPLGEHISRFGNTVPADGGRYTIAVAGPDNAPLDERITVADLEDSFAPAQFREMSDSEKLSAPAFKSMQSGLILACEEVAAPYDPALDLDMDFETVVYRTRTGPPDAHLPATAFSARLLHAAAGASAAAKARGRVSSALVAAA</sequence>
<dbReference type="InterPro" id="IPR046538">
    <property type="entry name" value="DUF6603"/>
</dbReference>
<reference evidence="2 3" key="1">
    <citation type="submission" date="2018-03" db="EMBL/GenBank/DDBJ databases">
        <title>The draft genome of Sphingosinicella sp. GL-C-18.</title>
        <authorList>
            <person name="Liu L."/>
            <person name="Li L."/>
            <person name="Liang L."/>
            <person name="Zhang X."/>
            <person name="Wang T."/>
        </authorList>
    </citation>
    <scope>NUCLEOTIDE SEQUENCE [LARGE SCALE GENOMIC DNA]</scope>
    <source>
        <strain evidence="2 3">GL-C-18</strain>
    </source>
</reference>
<dbReference type="Proteomes" id="UP000241167">
    <property type="component" value="Unassembled WGS sequence"/>
</dbReference>
<accession>A0A2P7QIA4</accession>
<keyword evidence="3" id="KW-1185">Reference proteome</keyword>
<proteinExistence type="predicted"/>
<dbReference type="EMBL" id="PXYI01000008">
    <property type="protein sequence ID" value="PSJ37670.1"/>
    <property type="molecule type" value="Genomic_DNA"/>
</dbReference>
<dbReference type="Pfam" id="PF20248">
    <property type="entry name" value="DUF6603"/>
    <property type="match status" value="1"/>
</dbReference>
<evidence type="ECO:0000313" key="2">
    <source>
        <dbReference type="EMBL" id="PSJ37670.1"/>
    </source>
</evidence>
<feature type="domain" description="DUF6603" evidence="1">
    <location>
        <begin position="434"/>
        <end position="1003"/>
    </location>
</feature>